<dbReference type="AlphaFoldDB" id="A0A162TK61"/>
<evidence type="ECO:0000313" key="3">
    <source>
        <dbReference type="Proteomes" id="UP000077315"/>
    </source>
</evidence>
<dbReference type="RefSeq" id="XP_018287272.1">
    <property type="nucleotide sequence ID" value="XM_018432310.1"/>
</dbReference>
<dbReference type="GeneID" id="28993216"/>
<dbReference type="PROSITE" id="PS50181">
    <property type="entry name" value="FBOX"/>
    <property type="match status" value="1"/>
</dbReference>
<organism evidence="2 3">
    <name type="scientific">Phycomyces blakesleeanus (strain ATCC 8743b / DSM 1359 / FGSC 10004 / NBRC 33097 / NRRL 1555)</name>
    <dbReference type="NCBI Taxonomy" id="763407"/>
    <lineage>
        <taxon>Eukaryota</taxon>
        <taxon>Fungi</taxon>
        <taxon>Fungi incertae sedis</taxon>
        <taxon>Mucoromycota</taxon>
        <taxon>Mucoromycotina</taxon>
        <taxon>Mucoromycetes</taxon>
        <taxon>Mucorales</taxon>
        <taxon>Phycomycetaceae</taxon>
        <taxon>Phycomyces</taxon>
    </lineage>
</organism>
<dbReference type="InterPro" id="IPR032675">
    <property type="entry name" value="LRR_dom_sf"/>
</dbReference>
<dbReference type="CDD" id="cd09917">
    <property type="entry name" value="F-box_SF"/>
    <property type="match status" value="1"/>
</dbReference>
<dbReference type="VEuPathDB" id="FungiDB:PHYBLDRAFT_149633"/>
<dbReference type="InParanoid" id="A0A162TK61"/>
<sequence length="569" mass="65394">MSIPRIPFELLYYISGFLELHDLSQAGLVCREWNTAFMEVLWDDVRICSTTDAHGFYSTLTCHTAGLRSYRKDTSRLTLHPNATDAIPKASKANIFHLLKDQTRSHKNIGIIGALKSSLKLAWETFQIFGPSRSIKPLTTDQALFILCHLPHLVHLDIASGNRINTMRFTWKDIDVLHQCLQKLETLKLGVKLDRISPQDNTMISRIDRAPKLLTLEFTSKEVDLGWLYYWENKYPNLRAITWINKRGIDTSLNLPHNEQTDTGRLMSSFRYLDTINLNYRDGHGRMTHVLLDKLHELNSPIKNISCSIKIRICDLTDGAETTDKIMMFSKTLKKLNLEIQGRSQDKLAISQALCHCPFLVDLKITAPYMTFSINHLLDNFPSLKSLNLFVRSVDIEPSRPFVTGCHGLRTFKMCNTHTVYRLFSYISRRCRRLKFLHLHGVMIPSKSGEVNNIIPIKMKYSCLDTFQMENMRFSFRANCQIYDDCEAAVLFRVLQHNPLVPGRQKNAVAWYRKYFSPGTKIVTSEWESIAEAEGDSNCKEFSDIKNEKRIILAGYVSLECGSVKNILI</sequence>
<feature type="domain" description="F-box" evidence="1">
    <location>
        <begin position="1"/>
        <end position="45"/>
    </location>
</feature>
<dbReference type="OrthoDB" id="10411272at2759"/>
<dbReference type="SUPFAM" id="SSF52047">
    <property type="entry name" value="RNI-like"/>
    <property type="match status" value="1"/>
</dbReference>
<evidence type="ECO:0000259" key="1">
    <source>
        <dbReference type="PROSITE" id="PS50181"/>
    </source>
</evidence>
<dbReference type="InterPro" id="IPR036047">
    <property type="entry name" value="F-box-like_dom_sf"/>
</dbReference>
<accession>A0A162TK61</accession>
<name>A0A162TK61_PHYB8</name>
<dbReference type="Gene3D" id="1.20.1280.50">
    <property type="match status" value="1"/>
</dbReference>
<dbReference type="EMBL" id="KV440992">
    <property type="protein sequence ID" value="OAD69232.1"/>
    <property type="molecule type" value="Genomic_DNA"/>
</dbReference>
<dbReference type="Gene3D" id="3.80.10.10">
    <property type="entry name" value="Ribonuclease Inhibitor"/>
    <property type="match status" value="1"/>
</dbReference>
<protein>
    <recommendedName>
        <fullName evidence="1">F-box domain-containing protein</fullName>
    </recommendedName>
</protein>
<dbReference type="InterPro" id="IPR001810">
    <property type="entry name" value="F-box_dom"/>
</dbReference>
<proteinExistence type="predicted"/>
<dbReference type="Pfam" id="PF12937">
    <property type="entry name" value="F-box-like"/>
    <property type="match status" value="1"/>
</dbReference>
<gene>
    <name evidence="2" type="ORF">PHYBLDRAFT_149633</name>
</gene>
<dbReference type="SUPFAM" id="SSF81383">
    <property type="entry name" value="F-box domain"/>
    <property type="match status" value="1"/>
</dbReference>
<dbReference type="Proteomes" id="UP000077315">
    <property type="component" value="Unassembled WGS sequence"/>
</dbReference>
<evidence type="ECO:0000313" key="2">
    <source>
        <dbReference type="EMBL" id="OAD69232.1"/>
    </source>
</evidence>
<reference evidence="3" key="1">
    <citation type="submission" date="2015-06" db="EMBL/GenBank/DDBJ databases">
        <title>Expansion of signal transduction pathways in fungi by whole-genome duplication.</title>
        <authorList>
            <consortium name="DOE Joint Genome Institute"/>
            <person name="Corrochano L.M."/>
            <person name="Kuo A."/>
            <person name="Marcet-Houben M."/>
            <person name="Polaino S."/>
            <person name="Salamov A."/>
            <person name="Villalobos J.M."/>
            <person name="Alvarez M.I."/>
            <person name="Avalos J."/>
            <person name="Benito E.P."/>
            <person name="Benoit I."/>
            <person name="Burger G."/>
            <person name="Camino L.P."/>
            <person name="Canovas D."/>
            <person name="Cerda-Olmedo E."/>
            <person name="Cheng J.-F."/>
            <person name="Dominguez A."/>
            <person name="Elias M."/>
            <person name="Eslava A.P."/>
            <person name="Glaser F."/>
            <person name="Grimwood J."/>
            <person name="Gutierrez G."/>
            <person name="Heitman J."/>
            <person name="Henrissat B."/>
            <person name="Iturriaga E.A."/>
            <person name="Lang B.F."/>
            <person name="Lavin J.L."/>
            <person name="Lee S."/>
            <person name="Li W."/>
            <person name="Lindquist E."/>
            <person name="Lopez-Garcia S."/>
            <person name="Luque E.M."/>
            <person name="Marcos A.T."/>
            <person name="Martin J."/>
            <person name="McCluskey K."/>
            <person name="Medina H.R."/>
            <person name="Miralles-Duran A."/>
            <person name="Miyazaki A."/>
            <person name="Munoz-Torres E."/>
            <person name="Oguiza J.A."/>
            <person name="Ohm R."/>
            <person name="Olmedo M."/>
            <person name="Orejas M."/>
            <person name="Ortiz-Castellanos L."/>
            <person name="Pisabarro A.G."/>
            <person name="Rodriguez-Romero J."/>
            <person name="Ruiz-Herrera J."/>
            <person name="Ruiz-Vazquez R."/>
            <person name="Sanz C."/>
            <person name="Schackwitz W."/>
            <person name="Schmutz J."/>
            <person name="Shahriari M."/>
            <person name="Shelest E."/>
            <person name="Silva-Franco F."/>
            <person name="Soanes D."/>
            <person name="Syed K."/>
            <person name="Tagua V.G."/>
            <person name="Talbot N.J."/>
            <person name="Thon M."/>
            <person name="De vries R.P."/>
            <person name="Wiebenga A."/>
            <person name="Yadav J.S."/>
            <person name="Braun E.L."/>
            <person name="Baker S."/>
            <person name="Garre V."/>
            <person name="Horwitz B."/>
            <person name="Torres-Martinez S."/>
            <person name="Idnurm A."/>
            <person name="Herrera-Estrella A."/>
            <person name="Gabaldon T."/>
            <person name="Grigoriev I.V."/>
        </authorList>
    </citation>
    <scope>NUCLEOTIDE SEQUENCE [LARGE SCALE GENOMIC DNA]</scope>
    <source>
        <strain evidence="3">NRRL 1555(-)</strain>
    </source>
</reference>
<keyword evidence="3" id="KW-1185">Reference proteome</keyword>